<protein>
    <submittedName>
        <fullName evidence="12">Histidine transport system permease protein HisQ</fullName>
    </submittedName>
</protein>
<evidence type="ECO:0000313" key="12">
    <source>
        <dbReference type="EMBL" id="SJL82590.1"/>
    </source>
</evidence>
<dbReference type="Proteomes" id="UP000189475">
    <property type="component" value="Unassembled WGS sequence"/>
</dbReference>
<feature type="domain" description="ABC transmembrane type-1" evidence="11">
    <location>
        <begin position="13"/>
        <end position="212"/>
    </location>
</feature>
<feature type="transmembrane region" description="Helical" evidence="10">
    <location>
        <begin position="62"/>
        <end position="80"/>
    </location>
</feature>
<evidence type="ECO:0000256" key="5">
    <source>
        <dbReference type="ARBA" id="ARBA00022519"/>
    </source>
</evidence>
<evidence type="ECO:0000259" key="11">
    <source>
        <dbReference type="PROSITE" id="PS50928"/>
    </source>
</evidence>
<dbReference type="GO" id="GO:0022857">
    <property type="term" value="F:transmembrane transporter activity"/>
    <property type="evidence" value="ECO:0007669"/>
    <property type="project" value="InterPro"/>
</dbReference>
<feature type="transmembrane region" description="Helical" evidence="10">
    <location>
        <begin position="92"/>
        <end position="109"/>
    </location>
</feature>
<evidence type="ECO:0000256" key="3">
    <source>
        <dbReference type="ARBA" id="ARBA00022448"/>
    </source>
</evidence>
<sequence length="228" mass="25264">MFYGYGGIIWQGTLVTIQLSLLSMLVAFVLGLIAAIAKLFGSKILVWFADIYTTIIRGIPDLVLMLVIFFGLQIGLNHVTEYFGMAQINIDPFSAGVITIGFIYGAYFTETFRGAFLTVSKGQIEAGTAYGFTPRQVFQKIIFPQMMRFALPGLSNNWLITMKATALVSIIGLQDVVKVSQDAGKGTYQFFYFTVIAGAIYLAFTTLSNIVFWWLGRVYSTGKKKAEL</sequence>
<dbReference type="OrthoDB" id="9815029at2"/>
<organism evidence="12 13">
    <name type="scientific">Vibrio palustris</name>
    <dbReference type="NCBI Taxonomy" id="1918946"/>
    <lineage>
        <taxon>Bacteria</taxon>
        <taxon>Pseudomonadati</taxon>
        <taxon>Pseudomonadota</taxon>
        <taxon>Gammaproteobacteria</taxon>
        <taxon>Vibrionales</taxon>
        <taxon>Vibrionaceae</taxon>
        <taxon>Vibrio</taxon>
    </lineage>
</organism>
<proteinExistence type="inferred from homology"/>
<keyword evidence="13" id="KW-1185">Reference proteome</keyword>
<dbReference type="GO" id="GO:0006865">
    <property type="term" value="P:amino acid transport"/>
    <property type="evidence" value="ECO:0007669"/>
    <property type="project" value="UniProtKB-KW"/>
</dbReference>
<keyword evidence="8 10" id="KW-1133">Transmembrane helix</keyword>
<evidence type="ECO:0000256" key="7">
    <source>
        <dbReference type="ARBA" id="ARBA00022970"/>
    </source>
</evidence>
<evidence type="ECO:0000256" key="6">
    <source>
        <dbReference type="ARBA" id="ARBA00022692"/>
    </source>
</evidence>
<dbReference type="PANTHER" id="PTHR30133">
    <property type="entry name" value="CATIONIC AMINO ACID TRANSPORTER, MEMBRANE COMPONENT"/>
    <property type="match status" value="1"/>
</dbReference>
<name>A0A1R4B0Z4_9VIBR</name>
<comment type="subcellular location">
    <subcellularLocation>
        <location evidence="1">Cell inner membrane</location>
        <topology evidence="1">Multi-pass membrane protein</topology>
    </subcellularLocation>
    <subcellularLocation>
        <location evidence="10">Cell membrane</location>
        <topology evidence="10">Multi-pass membrane protein</topology>
    </subcellularLocation>
</comment>
<dbReference type="PROSITE" id="PS50928">
    <property type="entry name" value="ABC_TM1"/>
    <property type="match status" value="1"/>
</dbReference>
<evidence type="ECO:0000256" key="4">
    <source>
        <dbReference type="ARBA" id="ARBA00022475"/>
    </source>
</evidence>
<keyword evidence="6 10" id="KW-0812">Transmembrane</keyword>
<gene>
    <name evidence="12" type="primary">hisQ_1</name>
    <name evidence="12" type="ORF">VPAL9027_00520</name>
</gene>
<evidence type="ECO:0000256" key="2">
    <source>
        <dbReference type="ARBA" id="ARBA00010072"/>
    </source>
</evidence>
<dbReference type="AlphaFoldDB" id="A0A1R4B0Z4"/>
<reference evidence="12 13" key="1">
    <citation type="submission" date="2017-02" db="EMBL/GenBank/DDBJ databases">
        <authorList>
            <person name="Peterson S.W."/>
        </authorList>
    </citation>
    <scope>NUCLEOTIDE SEQUENCE [LARGE SCALE GENOMIC DNA]</scope>
    <source>
        <strain evidence="12 13">CECT 9027</strain>
    </source>
</reference>
<feature type="transmembrane region" description="Helical" evidence="10">
    <location>
        <begin position="149"/>
        <end position="171"/>
    </location>
</feature>
<dbReference type="RefSeq" id="WP_077312031.1">
    <property type="nucleotide sequence ID" value="NZ_AP024887.1"/>
</dbReference>
<keyword evidence="9 10" id="KW-0472">Membrane</keyword>
<keyword evidence="5" id="KW-0997">Cell inner membrane</keyword>
<accession>A0A1R4B0Z4</accession>
<dbReference type="InterPro" id="IPR035906">
    <property type="entry name" value="MetI-like_sf"/>
</dbReference>
<dbReference type="InterPro" id="IPR051613">
    <property type="entry name" value="ABC_transp_permease_HisMQ"/>
</dbReference>
<dbReference type="CDD" id="cd06261">
    <property type="entry name" value="TM_PBP2"/>
    <property type="match status" value="1"/>
</dbReference>
<keyword evidence="3 10" id="KW-0813">Transport</keyword>
<dbReference type="Gene3D" id="1.10.3720.10">
    <property type="entry name" value="MetI-like"/>
    <property type="match status" value="1"/>
</dbReference>
<feature type="transmembrane region" description="Helical" evidence="10">
    <location>
        <begin position="191"/>
        <end position="215"/>
    </location>
</feature>
<dbReference type="STRING" id="1918946.VPAL9027_00520"/>
<dbReference type="EMBL" id="FUFT01000002">
    <property type="protein sequence ID" value="SJL82590.1"/>
    <property type="molecule type" value="Genomic_DNA"/>
</dbReference>
<evidence type="ECO:0000256" key="9">
    <source>
        <dbReference type="ARBA" id="ARBA00023136"/>
    </source>
</evidence>
<evidence type="ECO:0000256" key="8">
    <source>
        <dbReference type="ARBA" id="ARBA00022989"/>
    </source>
</evidence>
<evidence type="ECO:0000256" key="1">
    <source>
        <dbReference type="ARBA" id="ARBA00004429"/>
    </source>
</evidence>
<dbReference type="SUPFAM" id="SSF161098">
    <property type="entry name" value="MetI-like"/>
    <property type="match status" value="1"/>
</dbReference>
<comment type="similarity">
    <text evidence="2">Belongs to the binding-protein-dependent transport system permease family. HisMQ subfamily.</text>
</comment>
<keyword evidence="4" id="KW-1003">Cell membrane</keyword>
<evidence type="ECO:0000313" key="13">
    <source>
        <dbReference type="Proteomes" id="UP000189475"/>
    </source>
</evidence>
<dbReference type="Pfam" id="PF00528">
    <property type="entry name" value="BPD_transp_1"/>
    <property type="match status" value="1"/>
</dbReference>
<evidence type="ECO:0000256" key="10">
    <source>
        <dbReference type="RuleBase" id="RU363032"/>
    </source>
</evidence>
<dbReference type="GO" id="GO:0043190">
    <property type="term" value="C:ATP-binding cassette (ABC) transporter complex"/>
    <property type="evidence" value="ECO:0007669"/>
    <property type="project" value="InterPro"/>
</dbReference>
<feature type="transmembrane region" description="Helical" evidence="10">
    <location>
        <begin position="20"/>
        <end position="41"/>
    </location>
</feature>
<dbReference type="NCBIfam" id="TIGR01726">
    <property type="entry name" value="HEQRo_perm_3TM"/>
    <property type="match status" value="1"/>
</dbReference>
<dbReference type="PANTHER" id="PTHR30133:SF1">
    <property type="entry name" value="HISTIDINE TRANSPORT SYSTEM PERMEASE PROTEIN HISQ"/>
    <property type="match status" value="1"/>
</dbReference>
<dbReference type="InterPro" id="IPR000515">
    <property type="entry name" value="MetI-like"/>
</dbReference>
<keyword evidence="7" id="KW-0029">Amino-acid transport</keyword>
<dbReference type="NCBIfam" id="NF011714">
    <property type="entry name" value="PRK15135.1"/>
    <property type="match status" value="1"/>
</dbReference>
<dbReference type="InterPro" id="IPR010065">
    <property type="entry name" value="AA_ABC_transptr_permease_3TM"/>
</dbReference>